<organism evidence="1 2">
    <name type="scientific">Arthrobacter deserti</name>
    <dbReference type="NCBI Taxonomy" id="1742687"/>
    <lineage>
        <taxon>Bacteria</taxon>
        <taxon>Bacillati</taxon>
        <taxon>Actinomycetota</taxon>
        <taxon>Actinomycetes</taxon>
        <taxon>Micrococcales</taxon>
        <taxon>Micrococcaceae</taxon>
        <taxon>Arthrobacter</taxon>
    </lineage>
</organism>
<feature type="non-terminal residue" evidence="1">
    <location>
        <position position="1"/>
    </location>
</feature>
<evidence type="ECO:0000313" key="2">
    <source>
        <dbReference type="Proteomes" id="UP000523795"/>
    </source>
</evidence>
<dbReference type="SUPFAM" id="SSF56281">
    <property type="entry name" value="Metallo-hydrolase/oxidoreductase"/>
    <property type="match status" value="1"/>
</dbReference>
<protein>
    <submittedName>
        <fullName evidence="1">MBL fold metallo-hydrolase</fullName>
    </submittedName>
</protein>
<proteinExistence type="predicted"/>
<dbReference type="InterPro" id="IPR036866">
    <property type="entry name" value="RibonucZ/Hydroxyglut_hydro"/>
</dbReference>
<gene>
    <name evidence="1" type="ORF">HER39_20590</name>
</gene>
<comment type="caution">
    <text evidence="1">The sequence shown here is derived from an EMBL/GenBank/DDBJ whole genome shotgun (WGS) entry which is preliminary data.</text>
</comment>
<keyword evidence="2" id="KW-1185">Reference proteome</keyword>
<accession>A0ABX1JW27</accession>
<name>A0ABX1JW27_9MICC</name>
<dbReference type="EMBL" id="JAAZSR010000867">
    <property type="protein sequence ID" value="NKX52926.1"/>
    <property type="molecule type" value="Genomic_DNA"/>
</dbReference>
<sequence>GQDAVFTGDAVQIHGAANRFPGYEDPDAYRSSLEYLRDVVRPRHLYLGHPYRGADGEPYGVKLDSTQAQRALQESLDAEARIRGAVGRYLRGGLEETDSVYSPFAPVAAELGYDGDPTLEPSPFFTTLHGYLARYNQTS</sequence>
<evidence type="ECO:0000313" key="1">
    <source>
        <dbReference type="EMBL" id="NKX52926.1"/>
    </source>
</evidence>
<dbReference type="Proteomes" id="UP000523795">
    <property type="component" value="Unassembled WGS sequence"/>
</dbReference>
<reference evidence="1 2" key="1">
    <citation type="submission" date="2020-04" db="EMBL/GenBank/DDBJ databases">
        <authorList>
            <person name="Liu S."/>
        </authorList>
    </citation>
    <scope>NUCLEOTIDE SEQUENCE [LARGE SCALE GENOMIC DNA]</scope>
    <source>
        <strain evidence="1 2">CGMCC 1.15091</strain>
    </source>
</reference>